<dbReference type="InterPro" id="IPR026575">
    <property type="entry name" value="GpdQ/CpdA-like"/>
</dbReference>
<evidence type="ECO:0000256" key="4">
    <source>
        <dbReference type="ARBA" id="ARBA00025742"/>
    </source>
</evidence>
<evidence type="ECO:0000256" key="3">
    <source>
        <dbReference type="ARBA" id="ARBA00023004"/>
    </source>
</evidence>
<reference evidence="6" key="1">
    <citation type="submission" date="2018-05" db="EMBL/GenBank/DDBJ databases">
        <authorList>
            <person name="Lanie J.A."/>
            <person name="Ng W.-L."/>
            <person name="Kazmierczak K.M."/>
            <person name="Andrzejewski T.M."/>
            <person name="Davidsen T.M."/>
            <person name="Wayne K.J."/>
            <person name="Tettelin H."/>
            <person name="Glass J.I."/>
            <person name="Rusch D."/>
            <person name="Podicherti R."/>
            <person name="Tsui H.-C.T."/>
            <person name="Winkler M.E."/>
        </authorList>
    </citation>
    <scope>NUCLEOTIDE SEQUENCE</scope>
</reference>
<evidence type="ECO:0000256" key="1">
    <source>
        <dbReference type="ARBA" id="ARBA00022723"/>
    </source>
</evidence>
<dbReference type="InterPro" id="IPR004843">
    <property type="entry name" value="Calcineurin-like_PHP"/>
</dbReference>
<keyword evidence="2" id="KW-0378">Hydrolase</keyword>
<accession>A0A382NFG1</accession>
<dbReference type="PANTHER" id="PTHR42988">
    <property type="entry name" value="PHOSPHOHYDROLASE"/>
    <property type="match status" value="1"/>
</dbReference>
<feature type="domain" description="Calcineurin-like phosphoesterase" evidence="5">
    <location>
        <begin position="1"/>
        <end position="195"/>
    </location>
</feature>
<organism evidence="6">
    <name type="scientific">marine metagenome</name>
    <dbReference type="NCBI Taxonomy" id="408172"/>
    <lineage>
        <taxon>unclassified sequences</taxon>
        <taxon>metagenomes</taxon>
        <taxon>ecological metagenomes</taxon>
    </lineage>
</organism>
<name>A0A382NFG1_9ZZZZ</name>
<dbReference type="GO" id="GO:0046872">
    <property type="term" value="F:metal ion binding"/>
    <property type="evidence" value="ECO:0007669"/>
    <property type="project" value="UniProtKB-KW"/>
</dbReference>
<gene>
    <name evidence="6" type="ORF">METZ01_LOCUS311296</name>
</gene>
<dbReference type="AlphaFoldDB" id="A0A382NFG1"/>
<evidence type="ECO:0000256" key="2">
    <source>
        <dbReference type="ARBA" id="ARBA00022801"/>
    </source>
</evidence>
<evidence type="ECO:0000313" key="6">
    <source>
        <dbReference type="EMBL" id="SVC58442.1"/>
    </source>
</evidence>
<evidence type="ECO:0000259" key="5">
    <source>
        <dbReference type="Pfam" id="PF00149"/>
    </source>
</evidence>
<dbReference type="EMBL" id="UINC01099294">
    <property type="protein sequence ID" value="SVC58442.1"/>
    <property type="molecule type" value="Genomic_DNA"/>
</dbReference>
<dbReference type="SUPFAM" id="SSF56300">
    <property type="entry name" value="Metallo-dependent phosphatases"/>
    <property type="match status" value="1"/>
</dbReference>
<proteinExistence type="inferred from homology"/>
<dbReference type="Pfam" id="PF00149">
    <property type="entry name" value="Metallophos"/>
    <property type="match status" value="1"/>
</dbReference>
<dbReference type="InterPro" id="IPR029052">
    <property type="entry name" value="Metallo-depent_PP-like"/>
</dbReference>
<dbReference type="InterPro" id="IPR050884">
    <property type="entry name" value="CNP_phosphodiesterase-III"/>
</dbReference>
<protein>
    <recommendedName>
        <fullName evidence="5">Calcineurin-like phosphoesterase domain-containing protein</fullName>
    </recommendedName>
</protein>
<dbReference type="CDD" id="cd07402">
    <property type="entry name" value="MPP_GpdQ"/>
    <property type="match status" value="1"/>
</dbReference>
<dbReference type="Gene3D" id="3.60.21.10">
    <property type="match status" value="1"/>
</dbReference>
<keyword evidence="3" id="KW-0408">Iron</keyword>
<sequence length="263" mass="29867">MRFVQMSDPHILPPEKQPMLMFNTIERLRDAVAAVNRLKPVPDFVVVTGDLTSDESEASYRLVKELLADLEVPYHLAPGNHDARIPFRRIMHEEPNPEPDRLHSAFVHEGVQVVILDTLDEGRVTGAIDNAQLNWLDELLVRNIDFPTVVCMHHPPVTVGVEWMDALMLQEAHRLLDILDRHTSVRLVLCGHVHHVFRIERKHYTVCTAPAVSVQFRKFPLPPPIEGSMSLKTDDPSAFHIVDVSDGGFETTLFPIITDTKRH</sequence>
<dbReference type="PANTHER" id="PTHR42988:SF2">
    <property type="entry name" value="CYCLIC NUCLEOTIDE PHOSPHODIESTERASE CBUA0032-RELATED"/>
    <property type="match status" value="1"/>
</dbReference>
<comment type="similarity">
    <text evidence="4">Belongs to the cyclic nucleotide phosphodiesterase class-III family.</text>
</comment>
<dbReference type="GO" id="GO:0004112">
    <property type="term" value="F:cyclic-nucleotide phosphodiesterase activity"/>
    <property type="evidence" value="ECO:0007669"/>
    <property type="project" value="InterPro"/>
</dbReference>
<keyword evidence="1" id="KW-0479">Metal-binding</keyword>